<feature type="chain" id="PRO_5006130238" evidence="1">
    <location>
        <begin position="28"/>
        <end position="128"/>
    </location>
</feature>
<dbReference type="PATRIC" id="fig|119224.3.peg.1778"/>
<dbReference type="AlphaFoldDB" id="A0A0P6S6M7"/>
<sequence>MKTNTIKLACAALLTLSVAVISTSVSAEVSNNNYPSRDAGYIYSRGEAPDYGTNYPSRDAGYIYSRGEAPDYGTNYPSRDAGYIYSRGEAPDYGTNYPSRDAGYIYSRGEAPESINDMLLKLIKMLGK</sequence>
<comment type="caution">
    <text evidence="2">The sequence shown here is derived from an EMBL/GenBank/DDBJ whole genome shotgun (WGS) entry which is preliminary data.</text>
</comment>
<dbReference type="EMBL" id="LHQM01000009">
    <property type="protein sequence ID" value="KPJ22817.1"/>
    <property type="molecule type" value="Genomic_DNA"/>
</dbReference>
<gene>
    <name evidence="2" type="ORF">AKK44_02700</name>
</gene>
<reference evidence="2 3" key="1">
    <citation type="submission" date="2015-08" db="EMBL/GenBank/DDBJ databases">
        <title>Genome sequence of Streptococcus phocae subsp. phocae ATCC 51973T isolated from liver specimen obtained from seal.</title>
        <authorList>
            <person name="Avendano-Herrera R."/>
        </authorList>
    </citation>
    <scope>NUCLEOTIDE SEQUENCE [LARGE SCALE GENOMIC DNA]</scope>
    <source>
        <strain evidence="2 3">ATCC 51973</strain>
    </source>
</reference>
<feature type="signal peptide" evidence="1">
    <location>
        <begin position="1"/>
        <end position="27"/>
    </location>
</feature>
<dbReference type="STRING" id="119224.AKK44_02700"/>
<keyword evidence="3" id="KW-1185">Reference proteome</keyword>
<evidence type="ECO:0000313" key="3">
    <source>
        <dbReference type="Proteomes" id="UP000049578"/>
    </source>
</evidence>
<dbReference type="Proteomes" id="UP000049578">
    <property type="component" value="Unassembled WGS sequence"/>
</dbReference>
<proteinExistence type="predicted"/>
<dbReference type="RefSeq" id="WP_054278409.1">
    <property type="nucleotide sequence ID" value="NZ_LHQM01000009.1"/>
</dbReference>
<name>A0A0P6S6M7_9STRE</name>
<evidence type="ECO:0000256" key="1">
    <source>
        <dbReference type="SAM" id="SignalP"/>
    </source>
</evidence>
<organism evidence="2 3">
    <name type="scientific">Streptococcus phocae</name>
    <dbReference type="NCBI Taxonomy" id="119224"/>
    <lineage>
        <taxon>Bacteria</taxon>
        <taxon>Bacillati</taxon>
        <taxon>Bacillota</taxon>
        <taxon>Bacilli</taxon>
        <taxon>Lactobacillales</taxon>
        <taxon>Streptococcaceae</taxon>
        <taxon>Streptococcus</taxon>
    </lineage>
</organism>
<protein>
    <submittedName>
        <fullName evidence="2">Uncharacterized protein</fullName>
    </submittedName>
</protein>
<evidence type="ECO:0000313" key="2">
    <source>
        <dbReference type="EMBL" id="KPJ22817.1"/>
    </source>
</evidence>
<accession>A0A0P6S6M7</accession>
<keyword evidence="1" id="KW-0732">Signal</keyword>